<dbReference type="InterPro" id="IPR023696">
    <property type="entry name" value="Ureohydrolase_dom_sf"/>
</dbReference>
<dbReference type="PANTHER" id="PTHR11358">
    <property type="entry name" value="ARGINASE/AGMATINASE"/>
    <property type="match status" value="1"/>
</dbReference>
<evidence type="ECO:0000313" key="6">
    <source>
        <dbReference type="EMBL" id="BBO74800.1"/>
    </source>
</evidence>
<evidence type="ECO:0000313" key="7">
    <source>
        <dbReference type="Proteomes" id="UP000427769"/>
    </source>
</evidence>
<protein>
    <submittedName>
        <fullName evidence="6">Arginase</fullName>
    </submittedName>
</protein>
<dbReference type="RefSeq" id="WP_197740526.1">
    <property type="nucleotide sequence ID" value="NZ_AP021875.1"/>
</dbReference>
<dbReference type="EMBL" id="AP021875">
    <property type="protein sequence ID" value="BBO74800.1"/>
    <property type="molecule type" value="Genomic_DNA"/>
</dbReference>
<proteinExistence type="inferred from homology"/>
<dbReference type="GO" id="GO:0033389">
    <property type="term" value="P:putrescine biosynthetic process from arginine, via agmatine"/>
    <property type="evidence" value="ECO:0007669"/>
    <property type="project" value="TreeGrafter"/>
</dbReference>
<dbReference type="Pfam" id="PF00491">
    <property type="entry name" value="Arginase"/>
    <property type="match status" value="1"/>
</dbReference>
<comment type="cofactor">
    <cofactor evidence="4">
        <name>Mn(2+)</name>
        <dbReference type="ChEBI" id="CHEBI:29035"/>
    </cofactor>
    <text evidence="4">Binds 2 manganese ions per subunit.</text>
</comment>
<keyword evidence="7" id="KW-1185">Reference proteome</keyword>
<dbReference type="PROSITE" id="PS01053">
    <property type="entry name" value="ARGINASE_1"/>
    <property type="match status" value="1"/>
</dbReference>
<dbReference type="PIRSF" id="PIRSF036979">
    <property type="entry name" value="Arginase"/>
    <property type="match status" value="1"/>
</dbReference>
<feature type="binding site" evidence="4">
    <location>
        <position position="209"/>
    </location>
    <ligand>
        <name>Mn(2+)</name>
        <dbReference type="ChEBI" id="CHEBI:29035"/>
        <label>1</label>
    </ligand>
</feature>
<evidence type="ECO:0000256" key="5">
    <source>
        <dbReference type="RuleBase" id="RU003684"/>
    </source>
</evidence>
<accession>A0A5K7Z2B3</accession>
<evidence type="ECO:0000256" key="1">
    <source>
        <dbReference type="ARBA" id="ARBA00009227"/>
    </source>
</evidence>
<sequence length="285" mass="30797">MNSSDKRTGIADMAPDTVALIGVPFDEYSSFMRGPAKAPAAIRRVLHNGASNLFAENGIDLEGHPGFCDLGDLTLPEGEDAIAAIQAAIAKLASSKARVLALGGDHAVTFPIVDALATVHEGLSILHFDAHPDLYETFAGSCFSHACPFARILETGRVDRLVQVGVRGMNDLQRRQVEKYRVTCIEMKDFRQDMPIELKGPLYISLDMDVLDPAYAPGVSHHEPGGMATRDVLKLIQSIQCPIVGADIVEYNPDRDVNEMTAAVAAKFLKELAGIMLQQSVTGHF</sequence>
<feature type="binding site" evidence="4">
    <location>
        <position position="129"/>
    </location>
    <ligand>
        <name>Mn(2+)</name>
        <dbReference type="ChEBI" id="CHEBI:29035"/>
        <label>1</label>
    </ligand>
</feature>
<feature type="binding site" evidence="4">
    <location>
        <position position="133"/>
    </location>
    <ligand>
        <name>Mn(2+)</name>
        <dbReference type="ChEBI" id="CHEBI:29035"/>
        <label>1</label>
    </ligand>
</feature>
<dbReference type="Proteomes" id="UP000427769">
    <property type="component" value="Chromosome"/>
</dbReference>
<dbReference type="SUPFAM" id="SSF52768">
    <property type="entry name" value="Arginase/deacetylase"/>
    <property type="match status" value="1"/>
</dbReference>
<keyword evidence="3 5" id="KW-0378">Hydrolase</keyword>
<gene>
    <name evidence="6" type="ORF">DSCW_22170</name>
</gene>
<dbReference type="InterPro" id="IPR006035">
    <property type="entry name" value="Ureohydrolase"/>
</dbReference>
<reference evidence="6 7" key="1">
    <citation type="submission" date="2019-11" db="EMBL/GenBank/DDBJ databases">
        <title>Comparative genomics of hydrocarbon-degrading Desulfosarcina strains.</title>
        <authorList>
            <person name="Watanabe M."/>
            <person name="Kojima H."/>
            <person name="Fukui M."/>
        </authorList>
    </citation>
    <scope>NUCLEOTIDE SEQUENCE [LARGE SCALE GENOMIC DNA]</scope>
    <source>
        <strain evidence="6 7">PP31</strain>
    </source>
</reference>
<name>A0A5K7Z2B3_9BACT</name>
<dbReference type="NCBIfam" id="TIGR01230">
    <property type="entry name" value="agmatinase"/>
    <property type="match status" value="1"/>
</dbReference>
<dbReference type="InterPro" id="IPR020855">
    <property type="entry name" value="Ureohydrolase_Mn_BS"/>
</dbReference>
<dbReference type="InterPro" id="IPR005925">
    <property type="entry name" value="Agmatinase-rel"/>
</dbReference>
<evidence type="ECO:0000256" key="2">
    <source>
        <dbReference type="ARBA" id="ARBA00022723"/>
    </source>
</evidence>
<dbReference type="PANTHER" id="PTHR11358:SF26">
    <property type="entry name" value="GUANIDINO ACID HYDROLASE, MITOCHONDRIAL"/>
    <property type="match status" value="1"/>
</dbReference>
<feature type="binding site" evidence="4">
    <location>
        <position position="131"/>
    </location>
    <ligand>
        <name>Mn(2+)</name>
        <dbReference type="ChEBI" id="CHEBI:29035"/>
        <label>1</label>
    </ligand>
</feature>
<keyword evidence="4" id="KW-0464">Manganese</keyword>
<evidence type="ECO:0000256" key="4">
    <source>
        <dbReference type="PIRSR" id="PIRSR036979-1"/>
    </source>
</evidence>
<comment type="similarity">
    <text evidence="1">Belongs to the arginase family. Agmatinase subfamily.</text>
</comment>
<dbReference type="AlphaFoldDB" id="A0A5K7Z2B3"/>
<evidence type="ECO:0000256" key="3">
    <source>
        <dbReference type="ARBA" id="ARBA00022801"/>
    </source>
</evidence>
<dbReference type="GO" id="GO:0008783">
    <property type="term" value="F:agmatinase activity"/>
    <property type="evidence" value="ECO:0007669"/>
    <property type="project" value="TreeGrafter"/>
</dbReference>
<feature type="binding site" evidence="4">
    <location>
        <position position="106"/>
    </location>
    <ligand>
        <name>Mn(2+)</name>
        <dbReference type="ChEBI" id="CHEBI:29035"/>
        <label>1</label>
    </ligand>
</feature>
<dbReference type="Gene3D" id="3.40.800.10">
    <property type="entry name" value="Ureohydrolase domain"/>
    <property type="match status" value="1"/>
</dbReference>
<dbReference type="KEGG" id="dwd:DSCW_22170"/>
<feature type="binding site" evidence="4">
    <location>
        <position position="207"/>
    </location>
    <ligand>
        <name>Mn(2+)</name>
        <dbReference type="ChEBI" id="CHEBI:29035"/>
        <label>1</label>
    </ligand>
</feature>
<keyword evidence="2 4" id="KW-0479">Metal-binding</keyword>
<dbReference type="PROSITE" id="PS51409">
    <property type="entry name" value="ARGINASE_2"/>
    <property type="match status" value="1"/>
</dbReference>
<dbReference type="CDD" id="cd11593">
    <property type="entry name" value="Agmatinase-like_2"/>
    <property type="match status" value="1"/>
</dbReference>
<dbReference type="GO" id="GO:0046872">
    <property type="term" value="F:metal ion binding"/>
    <property type="evidence" value="ECO:0007669"/>
    <property type="project" value="UniProtKB-KW"/>
</dbReference>
<organism evidence="6 7">
    <name type="scientific">Desulfosarcina widdelii</name>
    <dbReference type="NCBI Taxonomy" id="947919"/>
    <lineage>
        <taxon>Bacteria</taxon>
        <taxon>Pseudomonadati</taxon>
        <taxon>Thermodesulfobacteriota</taxon>
        <taxon>Desulfobacteria</taxon>
        <taxon>Desulfobacterales</taxon>
        <taxon>Desulfosarcinaceae</taxon>
        <taxon>Desulfosarcina</taxon>
    </lineage>
</organism>